<comment type="caution">
    <text evidence="2">The sequence shown here is derived from an EMBL/GenBank/DDBJ whole genome shotgun (WGS) entry which is preliminary data.</text>
</comment>
<feature type="compositionally biased region" description="Polar residues" evidence="1">
    <location>
        <begin position="168"/>
        <end position="178"/>
    </location>
</feature>
<evidence type="ECO:0000256" key="1">
    <source>
        <dbReference type="SAM" id="MobiDB-lite"/>
    </source>
</evidence>
<reference evidence="2" key="1">
    <citation type="submission" date="2021-01" db="EMBL/GenBank/DDBJ databases">
        <authorList>
            <consortium name="Genoscope - CEA"/>
            <person name="William W."/>
        </authorList>
    </citation>
    <scope>NUCLEOTIDE SEQUENCE</scope>
</reference>
<dbReference type="OMA" id="KSFVLQX"/>
<dbReference type="EMBL" id="CAJJDM010000027">
    <property type="protein sequence ID" value="CAD8058929.1"/>
    <property type="molecule type" value="Genomic_DNA"/>
</dbReference>
<organism evidence="2 3">
    <name type="scientific">Paramecium primaurelia</name>
    <dbReference type="NCBI Taxonomy" id="5886"/>
    <lineage>
        <taxon>Eukaryota</taxon>
        <taxon>Sar</taxon>
        <taxon>Alveolata</taxon>
        <taxon>Ciliophora</taxon>
        <taxon>Intramacronucleata</taxon>
        <taxon>Oligohymenophorea</taxon>
        <taxon>Peniculida</taxon>
        <taxon>Parameciidae</taxon>
        <taxon>Paramecium</taxon>
    </lineage>
</organism>
<evidence type="ECO:0000313" key="3">
    <source>
        <dbReference type="Proteomes" id="UP000688137"/>
    </source>
</evidence>
<protein>
    <submittedName>
        <fullName evidence="2">Uncharacterized protein</fullName>
    </submittedName>
</protein>
<keyword evidence="3" id="KW-1185">Reference proteome</keyword>
<name>A0A8S1KU44_PARPR</name>
<evidence type="ECO:0000313" key="2">
    <source>
        <dbReference type="EMBL" id="CAD8058929.1"/>
    </source>
</evidence>
<accession>A0A8S1KU44</accession>
<sequence length="178" mass="20971">MASKEKHLVYKEPSFQFFVKKGLIKQNNKGQVFPIFTYRINTQSSPSKNIELSVIPSKIIKRQNIHQLNPSPFVINNIPKRNTIYQSYIDNIIKRKVKDKPEIRKKYSNTIDEIKGRQIETVKDCFLPKLNCLDRQPQKLKYRHSLPKQDIYTEPNPEPNISDRLQPWDSSSKSFVLQ</sequence>
<dbReference type="Proteomes" id="UP000688137">
    <property type="component" value="Unassembled WGS sequence"/>
</dbReference>
<proteinExistence type="predicted"/>
<dbReference type="AlphaFoldDB" id="A0A8S1KU44"/>
<gene>
    <name evidence="2" type="ORF">PPRIM_AZ9-3.1.T0280109</name>
</gene>
<feature type="region of interest" description="Disordered" evidence="1">
    <location>
        <begin position="144"/>
        <end position="178"/>
    </location>
</feature>